<dbReference type="EMBL" id="CAJHUB010000675">
    <property type="protein sequence ID" value="CAD7675538.1"/>
    <property type="molecule type" value="Genomic_DNA"/>
</dbReference>
<feature type="compositionally biased region" description="Low complexity" evidence="1">
    <location>
        <begin position="77"/>
        <end position="87"/>
    </location>
</feature>
<accession>A0A811YFB9</accession>
<evidence type="ECO:0000313" key="3">
    <source>
        <dbReference type="Proteomes" id="UP000645828"/>
    </source>
</evidence>
<name>A0A811YFB9_NYCPR</name>
<keyword evidence="3" id="KW-1185">Reference proteome</keyword>
<dbReference type="Pfam" id="PF15730">
    <property type="entry name" value="DUF4680"/>
    <property type="match status" value="2"/>
</dbReference>
<feature type="compositionally biased region" description="Pro residues" evidence="1">
    <location>
        <begin position="67"/>
        <end position="76"/>
    </location>
</feature>
<protein>
    <submittedName>
        <fullName evidence="2">(raccoon dog) hypothetical protein</fullName>
    </submittedName>
</protein>
<dbReference type="PANTHER" id="PTHR38655">
    <property type="entry name" value="SIMILAR TO RIKEN CDNA 4930524B15"/>
    <property type="match status" value="1"/>
</dbReference>
<organism evidence="2 3">
    <name type="scientific">Nyctereutes procyonoides</name>
    <name type="common">Raccoon dog</name>
    <name type="synonym">Canis procyonoides</name>
    <dbReference type="NCBI Taxonomy" id="34880"/>
    <lineage>
        <taxon>Eukaryota</taxon>
        <taxon>Metazoa</taxon>
        <taxon>Chordata</taxon>
        <taxon>Craniata</taxon>
        <taxon>Vertebrata</taxon>
        <taxon>Euteleostomi</taxon>
        <taxon>Mammalia</taxon>
        <taxon>Eutheria</taxon>
        <taxon>Laurasiatheria</taxon>
        <taxon>Carnivora</taxon>
        <taxon>Caniformia</taxon>
        <taxon>Canidae</taxon>
        <taxon>Nyctereutes</taxon>
    </lineage>
</organism>
<reference evidence="2" key="1">
    <citation type="submission" date="2020-12" db="EMBL/GenBank/DDBJ databases">
        <authorList>
            <consortium name="Molecular Ecology Group"/>
        </authorList>
    </citation>
    <scope>NUCLEOTIDE SEQUENCE</scope>
    <source>
        <strain evidence="2">TBG_1078</strain>
    </source>
</reference>
<dbReference type="InterPro" id="IPR031464">
    <property type="entry name" value="DUF4680"/>
</dbReference>
<feature type="compositionally biased region" description="Low complexity" evidence="1">
    <location>
        <begin position="56"/>
        <end position="66"/>
    </location>
</feature>
<evidence type="ECO:0000256" key="1">
    <source>
        <dbReference type="SAM" id="MobiDB-lite"/>
    </source>
</evidence>
<feature type="region of interest" description="Disordered" evidence="1">
    <location>
        <begin position="33"/>
        <end position="116"/>
    </location>
</feature>
<proteinExistence type="predicted"/>
<sequence>MAAAARGQERSLTRFVYVTRFGSHRCGGVLRLGGRRAQGRGNPGRRAACSPEEPRAAAPDGAELAPGPGPPEPAVSPPARASSAQSGTSPAARAGRNPGDPGSNPTSGSRCMEPASPSACLTQKNLAKKFDFPIPLNEASKIMKKKKKVSVWNKVYKVISRMLEENENYRLRLKYQQLSCEMKSHCFLLNYSKDHFFLLFVDAVSLPKLYHKPR</sequence>
<dbReference type="Proteomes" id="UP000645828">
    <property type="component" value="Unassembled WGS sequence"/>
</dbReference>
<dbReference type="AlphaFoldDB" id="A0A811YFB9"/>
<evidence type="ECO:0000313" key="2">
    <source>
        <dbReference type="EMBL" id="CAD7675538.1"/>
    </source>
</evidence>
<gene>
    <name evidence="2" type="ORF">NYPRO_LOCUS8333</name>
</gene>
<comment type="caution">
    <text evidence="2">The sequence shown here is derived from an EMBL/GenBank/DDBJ whole genome shotgun (WGS) entry which is preliminary data.</text>
</comment>
<dbReference type="PANTHER" id="PTHR38655:SF1">
    <property type="entry name" value="SIMILAR TO RIKEN CDNA 4930524B15"/>
    <property type="match status" value="1"/>
</dbReference>